<evidence type="ECO:0000259" key="5">
    <source>
        <dbReference type="Pfam" id="PF02797"/>
    </source>
</evidence>
<dbReference type="Gene3D" id="3.40.47.10">
    <property type="match status" value="2"/>
</dbReference>
<dbReference type="STRING" id="717605.Theco_1776"/>
<dbReference type="SUPFAM" id="SSF53901">
    <property type="entry name" value="Thiolase-like"/>
    <property type="match status" value="1"/>
</dbReference>
<evidence type="ECO:0000313" key="6">
    <source>
        <dbReference type="EMBL" id="AGA57907.1"/>
    </source>
</evidence>
<dbReference type="Pfam" id="PF02797">
    <property type="entry name" value="Chal_sti_synt_C"/>
    <property type="match status" value="1"/>
</dbReference>
<dbReference type="eggNOG" id="COG3424">
    <property type="taxonomic scope" value="Bacteria"/>
</dbReference>
<evidence type="ECO:0000256" key="2">
    <source>
        <dbReference type="ARBA" id="ARBA00022679"/>
    </source>
</evidence>
<gene>
    <name evidence="6" type="ordered locus">Theco_1776</name>
</gene>
<protein>
    <submittedName>
        <fullName evidence="6">Putative naringenin-chalcone synthase</fullName>
    </submittedName>
</protein>
<dbReference type="PIRSF" id="PIRSF000451">
    <property type="entry name" value="PKS_III"/>
    <property type="match status" value="1"/>
</dbReference>
<dbReference type="AlphaFoldDB" id="L0EDN5"/>
<dbReference type="HOGENOM" id="CLU_034992_0_2_9"/>
<reference evidence="7" key="1">
    <citation type="submission" date="2012-01" db="EMBL/GenBank/DDBJ databases">
        <title>Complete sequence of chromosome of Thermobacillus composti KWC4.</title>
        <authorList>
            <person name="Lucas S."/>
            <person name="Han J."/>
            <person name="Lapidus A."/>
            <person name="Cheng J.-F."/>
            <person name="Goodwin L."/>
            <person name="Pitluck S."/>
            <person name="Peters L."/>
            <person name="Ovchinnikova G."/>
            <person name="Teshima H."/>
            <person name="Detter J.C."/>
            <person name="Han C."/>
            <person name="Tapia R."/>
            <person name="Land M."/>
            <person name="Hauser L."/>
            <person name="Kyrpides N."/>
            <person name="Ivanova N."/>
            <person name="Pagani I."/>
            <person name="Anderson I."/>
            <person name="Woyke T."/>
        </authorList>
    </citation>
    <scope>NUCLEOTIDE SEQUENCE [LARGE SCALE GENOMIC DNA]</scope>
    <source>
        <strain evidence="7">DSM 18247 / JCM 13945 / KWC4</strain>
    </source>
</reference>
<dbReference type="EMBL" id="CP003255">
    <property type="protein sequence ID" value="AGA57907.1"/>
    <property type="molecule type" value="Genomic_DNA"/>
</dbReference>
<dbReference type="InterPro" id="IPR012328">
    <property type="entry name" value="Chalcone/stilbene_synt_C"/>
</dbReference>
<evidence type="ECO:0000259" key="4">
    <source>
        <dbReference type="Pfam" id="PF00195"/>
    </source>
</evidence>
<dbReference type="Proteomes" id="UP000010795">
    <property type="component" value="Chromosome"/>
</dbReference>
<dbReference type="PANTHER" id="PTHR11877:SF46">
    <property type="entry name" value="TYPE III POLYKETIDE SYNTHASE A"/>
    <property type="match status" value="1"/>
</dbReference>
<dbReference type="CDD" id="cd00831">
    <property type="entry name" value="CHS_like"/>
    <property type="match status" value="1"/>
</dbReference>
<organism evidence="6 7">
    <name type="scientific">Thermobacillus composti (strain DSM 18247 / JCM 13945 / KWC4)</name>
    <dbReference type="NCBI Taxonomy" id="717605"/>
    <lineage>
        <taxon>Bacteria</taxon>
        <taxon>Bacillati</taxon>
        <taxon>Bacillota</taxon>
        <taxon>Bacilli</taxon>
        <taxon>Bacillales</taxon>
        <taxon>Paenibacillaceae</taxon>
        <taxon>Thermobacillus</taxon>
    </lineage>
</organism>
<dbReference type="Pfam" id="PF00195">
    <property type="entry name" value="Chal_sti_synt_N"/>
    <property type="match status" value="1"/>
</dbReference>
<dbReference type="InterPro" id="IPR016039">
    <property type="entry name" value="Thiolase-like"/>
</dbReference>
<dbReference type="InterPro" id="IPR011141">
    <property type="entry name" value="Polyketide_synthase_type-III"/>
</dbReference>
<dbReference type="OrthoDB" id="9786288at2"/>
<keyword evidence="7" id="KW-1185">Reference proteome</keyword>
<dbReference type="InterPro" id="IPR001099">
    <property type="entry name" value="Chalcone/stilbene_synt_N"/>
</dbReference>
<evidence type="ECO:0000313" key="7">
    <source>
        <dbReference type="Proteomes" id="UP000010795"/>
    </source>
</evidence>
<feature type="domain" description="Chalcone/stilbene synthase N-terminal" evidence="4">
    <location>
        <begin position="8"/>
        <end position="218"/>
    </location>
</feature>
<feature type="domain" description="Chalcone/stilbene synthase C-terminal" evidence="5">
    <location>
        <begin position="236"/>
        <end position="364"/>
    </location>
</feature>
<sequence>MDHTPDIALLGIGTAVPAWRLDQADTALRVAEALRDDPGAARWARRIFRQQGIEARYTCEPNLLEEAGACRYFPRSREAAPATAERMGVYRREALPLARLAAERALADSGTPPGAVTHLITTSCTGQYLPGLDAELIRALGLPASVNRLPLTFVGCAAGLKAIGLARQFAAASPNGDVCVLVVCVELCTLHFQPSGAREDLFAASLFGDGASACVVGAPADGRTAVFRLGQPRSVLLPGGEADMTWNIGPYGFELMLSANVPRLIRTHLPAEIRPFMAGGTAPGLWAIHPGGRGIIDAVEETCGLSAEQTRPSREVLRQYGNMSSVAILFVMQELRRELQRRPTRTGPLDGIAVAFGPGLTAELLPFGFAHAPVPGESGQVAVHA</sequence>
<dbReference type="GO" id="GO:0030639">
    <property type="term" value="P:polyketide biosynthetic process"/>
    <property type="evidence" value="ECO:0007669"/>
    <property type="project" value="TreeGrafter"/>
</dbReference>
<comment type="similarity">
    <text evidence="1">Belongs to the thiolase-like superfamily. Chalcone/stilbene synthases family.</text>
</comment>
<dbReference type="RefSeq" id="WP_015254658.1">
    <property type="nucleotide sequence ID" value="NC_019897.1"/>
</dbReference>
<keyword evidence="2" id="KW-0808">Transferase</keyword>
<evidence type="ECO:0000256" key="3">
    <source>
        <dbReference type="PIRSR" id="PIRSR000451-1"/>
    </source>
</evidence>
<dbReference type="PANTHER" id="PTHR11877">
    <property type="entry name" value="HYDROXYMETHYLGLUTARYL-COA SYNTHASE"/>
    <property type="match status" value="1"/>
</dbReference>
<dbReference type="GO" id="GO:0016747">
    <property type="term" value="F:acyltransferase activity, transferring groups other than amino-acyl groups"/>
    <property type="evidence" value="ECO:0007669"/>
    <property type="project" value="InterPro"/>
</dbReference>
<accession>L0EDN5</accession>
<feature type="active site" description="Acyl-thioester intermediate" evidence="3">
    <location>
        <position position="156"/>
    </location>
</feature>
<dbReference type="KEGG" id="tco:Theco_1776"/>
<name>L0EDN5_THECK</name>
<proteinExistence type="inferred from homology"/>
<evidence type="ECO:0000256" key="1">
    <source>
        <dbReference type="ARBA" id="ARBA00005531"/>
    </source>
</evidence>